<dbReference type="PANTHER" id="PTHR12480:SF13">
    <property type="entry name" value="LD14533P"/>
    <property type="match status" value="1"/>
</dbReference>
<comment type="caution">
    <text evidence="3">The sequence shown here is derived from an EMBL/GenBank/DDBJ whole genome shotgun (WGS) entry which is preliminary data.</text>
</comment>
<evidence type="ECO:0000313" key="3">
    <source>
        <dbReference type="EMBL" id="KAK7792560.1"/>
    </source>
</evidence>
<reference evidence="3 4" key="1">
    <citation type="submission" date="2024-03" db="EMBL/GenBank/DDBJ databases">
        <title>The genome assembly and annotation of the cricket Gryllus longicercus Weissman &amp; Gray.</title>
        <authorList>
            <person name="Szrajer S."/>
            <person name="Gray D."/>
            <person name="Ylla G."/>
        </authorList>
    </citation>
    <scope>NUCLEOTIDE SEQUENCE [LARGE SCALE GENOMIC DNA]</scope>
    <source>
        <strain evidence="3">DAG 2021-001</strain>
        <tissue evidence="3">Whole body minus gut</tissue>
    </source>
</reference>
<dbReference type="Gene3D" id="2.60.120.650">
    <property type="entry name" value="Cupin"/>
    <property type="match status" value="1"/>
</dbReference>
<dbReference type="AlphaFoldDB" id="A0AAN9VA94"/>
<dbReference type="SUPFAM" id="SSF51197">
    <property type="entry name" value="Clavaminate synthase-like"/>
    <property type="match status" value="1"/>
</dbReference>
<dbReference type="EMBL" id="JAZDUA010000442">
    <property type="protein sequence ID" value="KAK7792560.1"/>
    <property type="molecule type" value="Genomic_DNA"/>
</dbReference>
<evidence type="ECO:0000256" key="1">
    <source>
        <dbReference type="SAM" id="Phobius"/>
    </source>
</evidence>
<evidence type="ECO:0000313" key="4">
    <source>
        <dbReference type="Proteomes" id="UP001378592"/>
    </source>
</evidence>
<dbReference type="InterPro" id="IPR041667">
    <property type="entry name" value="Cupin_8"/>
</dbReference>
<sequence>MAVNNNSESYYDAQEKVKKLYEKYLFLNEKLLNCGVSIEDLQKVCWRRKPQKSQKHTYLTPCCLLIASLVAAVCLSILIKIPIIESIMKRTLGSRCLVPNNYFVWEATRPVTDCNTCRNVSEVLIFENITRNQFQEYAYSPRPMLMKGAANHWPAMHSFNYSFLKEIYEKIDGAYESVEDECQILTFKTEFKSLEDVFSMSESRVQMKEGEKPWYVGWSNCHPDVLSEMRQHYEMPHFLPQDAEHARMDYIFIGYDQGAVMHIDYISRLMWQAQIRGHKTWRLVPPPDCEDVCSPLTFRVDPGDIVLLDTRQWYHDTHIDAGELSLTVSSEYG</sequence>
<evidence type="ECO:0000259" key="2">
    <source>
        <dbReference type="Pfam" id="PF13621"/>
    </source>
</evidence>
<organism evidence="3 4">
    <name type="scientific">Gryllus longicercus</name>
    <dbReference type="NCBI Taxonomy" id="2509291"/>
    <lineage>
        <taxon>Eukaryota</taxon>
        <taxon>Metazoa</taxon>
        <taxon>Ecdysozoa</taxon>
        <taxon>Arthropoda</taxon>
        <taxon>Hexapoda</taxon>
        <taxon>Insecta</taxon>
        <taxon>Pterygota</taxon>
        <taxon>Neoptera</taxon>
        <taxon>Polyneoptera</taxon>
        <taxon>Orthoptera</taxon>
        <taxon>Ensifera</taxon>
        <taxon>Gryllidea</taxon>
        <taxon>Grylloidea</taxon>
        <taxon>Gryllidae</taxon>
        <taxon>Gryllinae</taxon>
        <taxon>Gryllus</taxon>
    </lineage>
</organism>
<name>A0AAN9VA94_9ORTH</name>
<dbReference type="Proteomes" id="UP001378592">
    <property type="component" value="Unassembled WGS sequence"/>
</dbReference>
<keyword evidence="4" id="KW-1185">Reference proteome</keyword>
<dbReference type="PANTHER" id="PTHR12480">
    <property type="entry name" value="ARGININE DEMETHYLASE AND LYSYL-HYDROXYLASE JMJD"/>
    <property type="match status" value="1"/>
</dbReference>
<proteinExistence type="predicted"/>
<feature type="domain" description="Cupin-like" evidence="2">
    <location>
        <begin position="132"/>
        <end position="290"/>
    </location>
</feature>
<feature type="transmembrane region" description="Helical" evidence="1">
    <location>
        <begin position="57"/>
        <end position="79"/>
    </location>
</feature>
<protein>
    <recommendedName>
        <fullName evidence="2">Cupin-like domain-containing protein</fullName>
    </recommendedName>
</protein>
<keyword evidence="1" id="KW-0472">Membrane</keyword>
<gene>
    <name evidence="3" type="ORF">R5R35_008658</name>
</gene>
<dbReference type="Pfam" id="PF13621">
    <property type="entry name" value="Cupin_8"/>
    <property type="match status" value="1"/>
</dbReference>
<keyword evidence="1" id="KW-0812">Transmembrane</keyword>
<dbReference type="GO" id="GO:0016706">
    <property type="term" value="F:2-oxoglutarate-dependent dioxygenase activity"/>
    <property type="evidence" value="ECO:0007669"/>
    <property type="project" value="TreeGrafter"/>
</dbReference>
<accession>A0AAN9VA94</accession>
<keyword evidence="1" id="KW-1133">Transmembrane helix</keyword>
<dbReference type="InterPro" id="IPR050910">
    <property type="entry name" value="JMJD6_ArgDemeth/LysHydrox"/>
</dbReference>